<reference evidence="2 3" key="1">
    <citation type="submission" date="2019-03" db="EMBL/GenBank/DDBJ databases">
        <title>First draft genome of Liparis tanakae, snailfish: a comprehensive survey of snailfish specific genes.</title>
        <authorList>
            <person name="Kim W."/>
            <person name="Song I."/>
            <person name="Jeong J.-H."/>
            <person name="Kim D."/>
            <person name="Kim S."/>
            <person name="Ryu S."/>
            <person name="Song J.Y."/>
            <person name="Lee S.K."/>
        </authorList>
    </citation>
    <scope>NUCLEOTIDE SEQUENCE [LARGE SCALE GENOMIC DNA]</scope>
    <source>
        <tissue evidence="2">Muscle</tissue>
    </source>
</reference>
<sequence length="343" mass="36467">MSRERREREAGESGVKRVGAAYPLGWCAPSSPTSHPACQQVRGAWDALEAGGEAALSFESAEEAGCSVSVLARSLNNRKSLVLLPVTMVRVHEEPQQVPGRTPAAVARSCTLIVNLNLDAAPICDGPSQTPGALGPAAGHTGCPRESSGEVVWRPRGSPRLRVVATRTPLSKQSQMRPHQNPEEALHSERSRPEENAIKLTRLHLKLKEDSEDSAIVTAVARRSPSRPAVQTGAEATSGGGGGVRRGSLAVCEVTAEACRGRADGLIKALGPRLWPRRSATLADTPSLTLHSGHHRRGGERERQTTPSSSLANLRPSARRVIQDHKDQPSSADPASTTPQGSW</sequence>
<feature type="region of interest" description="Disordered" evidence="1">
    <location>
        <begin position="168"/>
        <end position="195"/>
    </location>
</feature>
<gene>
    <name evidence="2" type="ORF">EYF80_029694</name>
</gene>
<feature type="compositionally biased region" description="Polar residues" evidence="1">
    <location>
        <begin position="168"/>
        <end position="178"/>
    </location>
</feature>
<evidence type="ECO:0000313" key="3">
    <source>
        <dbReference type="Proteomes" id="UP000314294"/>
    </source>
</evidence>
<dbReference type="Proteomes" id="UP000314294">
    <property type="component" value="Unassembled WGS sequence"/>
</dbReference>
<evidence type="ECO:0000313" key="2">
    <source>
        <dbReference type="EMBL" id="TNN60142.1"/>
    </source>
</evidence>
<accession>A0A4Z2H5E3</accession>
<proteinExistence type="predicted"/>
<comment type="caution">
    <text evidence="2">The sequence shown here is derived from an EMBL/GenBank/DDBJ whole genome shotgun (WGS) entry which is preliminary data.</text>
</comment>
<feature type="compositionally biased region" description="Basic and acidic residues" evidence="1">
    <location>
        <begin position="180"/>
        <end position="195"/>
    </location>
</feature>
<dbReference type="EMBL" id="SRLO01000340">
    <property type="protein sequence ID" value="TNN60142.1"/>
    <property type="molecule type" value="Genomic_DNA"/>
</dbReference>
<evidence type="ECO:0000256" key="1">
    <source>
        <dbReference type="SAM" id="MobiDB-lite"/>
    </source>
</evidence>
<feature type="compositionally biased region" description="Polar residues" evidence="1">
    <location>
        <begin position="329"/>
        <end position="343"/>
    </location>
</feature>
<dbReference type="AlphaFoldDB" id="A0A4Z2H5E3"/>
<protein>
    <submittedName>
        <fullName evidence="2">Uncharacterized protein</fullName>
    </submittedName>
</protein>
<feature type="region of interest" description="Disordered" evidence="1">
    <location>
        <begin position="285"/>
        <end position="343"/>
    </location>
</feature>
<keyword evidence="3" id="KW-1185">Reference proteome</keyword>
<organism evidence="2 3">
    <name type="scientific">Liparis tanakae</name>
    <name type="common">Tanaka's snailfish</name>
    <dbReference type="NCBI Taxonomy" id="230148"/>
    <lineage>
        <taxon>Eukaryota</taxon>
        <taxon>Metazoa</taxon>
        <taxon>Chordata</taxon>
        <taxon>Craniata</taxon>
        <taxon>Vertebrata</taxon>
        <taxon>Euteleostomi</taxon>
        <taxon>Actinopterygii</taxon>
        <taxon>Neopterygii</taxon>
        <taxon>Teleostei</taxon>
        <taxon>Neoteleostei</taxon>
        <taxon>Acanthomorphata</taxon>
        <taxon>Eupercaria</taxon>
        <taxon>Perciformes</taxon>
        <taxon>Cottioidei</taxon>
        <taxon>Cottales</taxon>
        <taxon>Liparidae</taxon>
        <taxon>Liparis</taxon>
    </lineage>
</organism>
<feature type="region of interest" description="Disordered" evidence="1">
    <location>
        <begin position="219"/>
        <end position="246"/>
    </location>
</feature>
<name>A0A4Z2H5E3_9TELE</name>